<dbReference type="AlphaFoldDB" id="A0A4Y7KF41"/>
<evidence type="ECO:0000313" key="1">
    <source>
        <dbReference type="EMBL" id="RZC70960.1"/>
    </source>
</evidence>
<dbReference type="Gramene" id="RZC70960">
    <property type="protein sequence ID" value="RZC70960"/>
    <property type="gene ID" value="C5167_034125"/>
</dbReference>
<gene>
    <name evidence="1" type="ORF">C5167_034125</name>
</gene>
<dbReference type="EMBL" id="CM010721">
    <property type="protein sequence ID" value="RZC70960.1"/>
    <property type="molecule type" value="Genomic_DNA"/>
</dbReference>
<proteinExistence type="predicted"/>
<organism evidence="1 2">
    <name type="scientific">Papaver somniferum</name>
    <name type="common">Opium poppy</name>
    <dbReference type="NCBI Taxonomy" id="3469"/>
    <lineage>
        <taxon>Eukaryota</taxon>
        <taxon>Viridiplantae</taxon>
        <taxon>Streptophyta</taxon>
        <taxon>Embryophyta</taxon>
        <taxon>Tracheophyta</taxon>
        <taxon>Spermatophyta</taxon>
        <taxon>Magnoliopsida</taxon>
        <taxon>Ranunculales</taxon>
        <taxon>Papaveraceae</taxon>
        <taxon>Papaveroideae</taxon>
        <taxon>Papaver</taxon>
    </lineage>
</organism>
<dbReference type="Proteomes" id="UP000316621">
    <property type="component" value="Chromosome 7"/>
</dbReference>
<sequence length="106" mass="11472">MAEIDYCSGVFGSLSLNKEVEAHTGKQLVDYWDVLYGVCCRPSSEVGKYVEDVTAVGMIFPQSKKCSNQVVREEVKLLLESDSSKDLATLGDATGAGNKCCCFSCD</sequence>
<evidence type="ECO:0000313" key="2">
    <source>
        <dbReference type="Proteomes" id="UP000316621"/>
    </source>
</evidence>
<reference evidence="1 2" key="1">
    <citation type="journal article" date="2018" name="Science">
        <title>The opium poppy genome and morphinan production.</title>
        <authorList>
            <person name="Guo L."/>
            <person name="Winzer T."/>
            <person name="Yang X."/>
            <person name="Li Y."/>
            <person name="Ning Z."/>
            <person name="He Z."/>
            <person name="Teodor R."/>
            <person name="Lu Y."/>
            <person name="Bowser T.A."/>
            <person name="Graham I.A."/>
            <person name="Ye K."/>
        </authorList>
    </citation>
    <scope>NUCLEOTIDE SEQUENCE [LARGE SCALE GENOMIC DNA]</scope>
    <source>
        <strain evidence="2">cv. HN1</strain>
        <tissue evidence="1">Leaves</tissue>
    </source>
</reference>
<protein>
    <submittedName>
        <fullName evidence="1">Uncharacterized protein</fullName>
    </submittedName>
</protein>
<name>A0A4Y7KF41_PAPSO</name>
<keyword evidence="2" id="KW-1185">Reference proteome</keyword>
<accession>A0A4Y7KF41</accession>